<keyword evidence="2 5" id="KW-0238">DNA-binding</keyword>
<dbReference type="PANTHER" id="PTHR43537">
    <property type="entry name" value="TRANSCRIPTIONAL REGULATOR, GNTR FAMILY"/>
    <property type="match status" value="1"/>
</dbReference>
<dbReference type="Pfam" id="PF00392">
    <property type="entry name" value="GntR"/>
    <property type="match status" value="1"/>
</dbReference>
<dbReference type="PRINTS" id="PR00035">
    <property type="entry name" value="HTHGNTR"/>
</dbReference>
<reference evidence="5 6" key="1">
    <citation type="submission" date="2016-10" db="EMBL/GenBank/DDBJ databases">
        <authorList>
            <person name="de Groot N.N."/>
        </authorList>
    </citation>
    <scope>NUCLEOTIDE SEQUENCE [LARGE SCALE GENOMIC DNA]</scope>
    <source>
        <strain evidence="5 6">CGMCC 4.3510</strain>
    </source>
</reference>
<dbReference type="OrthoDB" id="3575876at2"/>
<dbReference type="AlphaFoldDB" id="A0A1I2CKG7"/>
<dbReference type="PROSITE" id="PS50949">
    <property type="entry name" value="HTH_GNTR"/>
    <property type="match status" value="1"/>
</dbReference>
<dbReference type="RefSeq" id="WP_093713010.1">
    <property type="nucleotide sequence ID" value="NZ_FONG01000004.1"/>
</dbReference>
<sequence>MTVGTPRPSPLVEQAAQHLRERIAAGRWPVGARLPGETALAASLGVGRSTVREAVRALAGAGMLRTRQGAGVFVIAAEPVEEWSVRLGRAATADVHEVRALLEARAVRMAARRRTEQDITALRAALARQIPAAAVPGTAVLETPILEAAVLETPVPRPAQSAAGPGPETSPGGPVCVDAHLALHSALVAAAGNPVLTGLFAEFAPALRAAELRGRPHPADPRGHEALVGAVVAGDADTAERLLTAELDGLGRAA</sequence>
<dbReference type="Pfam" id="PF07729">
    <property type="entry name" value="FCD"/>
    <property type="match status" value="2"/>
</dbReference>
<name>A0A1I2CKG7_9ACTN</name>
<proteinExistence type="predicted"/>
<keyword evidence="3" id="KW-0804">Transcription</keyword>
<dbReference type="GO" id="GO:0003700">
    <property type="term" value="F:DNA-binding transcription factor activity"/>
    <property type="evidence" value="ECO:0007669"/>
    <property type="project" value="InterPro"/>
</dbReference>
<evidence type="ECO:0000313" key="5">
    <source>
        <dbReference type="EMBL" id="SFE68806.1"/>
    </source>
</evidence>
<dbReference type="GO" id="GO:0003677">
    <property type="term" value="F:DNA binding"/>
    <property type="evidence" value="ECO:0007669"/>
    <property type="project" value="UniProtKB-KW"/>
</dbReference>
<dbReference type="InterPro" id="IPR036390">
    <property type="entry name" value="WH_DNA-bd_sf"/>
</dbReference>
<dbReference type="SUPFAM" id="SSF46785">
    <property type="entry name" value="Winged helix' DNA-binding domain"/>
    <property type="match status" value="1"/>
</dbReference>
<accession>A0A1I2CKG7</accession>
<dbReference type="CDD" id="cd07377">
    <property type="entry name" value="WHTH_GntR"/>
    <property type="match status" value="1"/>
</dbReference>
<evidence type="ECO:0000256" key="1">
    <source>
        <dbReference type="ARBA" id="ARBA00023015"/>
    </source>
</evidence>
<evidence type="ECO:0000313" key="6">
    <source>
        <dbReference type="Proteomes" id="UP000199323"/>
    </source>
</evidence>
<protein>
    <submittedName>
        <fullName evidence="5">DNA-binding transcriptional regulator, FadR family</fullName>
    </submittedName>
</protein>
<dbReference type="InterPro" id="IPR008920">
    <property type="entry name" value="TF_FadR/GntR_C"/>
</dbReference>
<dbReference type="EMBL" id="FONG01000004">
    <property type="protein sequence ID" value="SFE68806.1"/>
    <property type="molecule type" value="Genomic_DNA"/>
</dbReference>
<dbReference type="Gene3D" id="1.10.10.10">
    <property type="entry name" value="Winged helix-like DNA-binding domain superfamily/Winged helix DNA-binding domain"/>
    <property type="match status" value="1"/>
</dbReference>
<dbReference type="SMART" id="SM00345">
    <property type="entry name" value="HTH_GNTR"/>
    <property type="match status" value="1"/>
</dbReference>
<dbReference type="SMART" id="SM00895">
    <property type="entry name" value="FCD"/>
    <property type="match status" value="1"/>
</dbReference>
<keyword evidence="1" id="KW-0805">Transcription regulation</keyword>
<gene>
    <name evidence="5" type="ORF">SAMN05216251_104364</name>
</gene>
<keyword evidence="6" id="KW-1185">Reference proteome</keyword>
<dbReference type="InterPro" id="IPR000524">
    <property type="entry name" value="Tscrpt_reg_HTH_GntR"/>
</dbReference>
<evidence type="ECO:0000259" key="4">
    <source>
        <dbReference type="PROSITE" id="PS50949"/>
    </source>
</evidence>
<evidence type="ECO:0000256" key="2">
    <source>
        <dbReference type="ARBA" id="ARBA00023125"/>
    </source>
</evidence>
<dbReference type="PANTHER" id="PTHR43537:SF47">
    <property type="entry name" value="REGULATORY PROTEIN GNTR HTH"/>
    <property type="match status" value="1"/>
</dbReference>
<dbReference type="InterPro" id="IPR036388">
    <property type="entry name" value="WH-like_DNA-bd_sf"/>
</dbReference>
<dbReference type="Proteomes" id="UP000199323">
    <property type="component" value="Unassembled WGS sequence"/>
</dbReference>
<dbReference type="Gene3D" id="1.20.120.530">
    <property type="entry name" value="GntR ligand-binding domain-like"/>
    <property type="match status" value="1"/>
</dbReference>
<dbReference type="SUPFAM" id="SSF48008">
    <property type="entry name" value="GntR ligand-binding domain-like"/>
    <property type="match status" value="1"/>
</dbReference>
<feature type="domain" description="HTH gntR-type" evidence="4">
    <location>
        <begin position="9"/>
        <end position="77"/>
    </location>
</feature>
<organism evidence="5 6">
    <name type="scientific">Actinacidiphila alni</name>
    <dbReference type="NCBI Taxonomy" id="380248"/>
    <lineage>
        <taxon>Bacteria</taxon>
        <taxon>Bacillati</taxon>
        <taxon>Actinomycetota</taxon>
        <taxon>Actinomycetes</taxon>
        <taxon>Kitasatosporales</taxon>
        <taxon>Streptomycetaceae</taxon>
        <taxon>Actinacidiphila</taxon>
    </lineage>
</organism>
<evidence type="ECO:0000256" key="3">
    <source>
        <dbReference type="ARBA" id="ARBA00023163"/>
    </source>
</evidence>
<dbReference type="InterPro" id="IPR011711">
    <property type="entry name" value="GntR_C"/>
</dbReference>
<dbReference type="STRING" id="380248.SAMN05216251_104364"/>